<dbReference type="GO" id="GO:0008218">
    <property type="term" value="P:bioluminescence"/>
    <property type="evidence" value="ECO:0007669"/>
    <property type="project" value="UniProtKB-KW"/>
</dbReference>
<evidence type="ECO:0000313" key="5">
    <source>
        <dbReference type="EMBL" id="PRP98263.1"/>
    </source>
</evidence>
<name>A0A2S9XZJ0_9BACT</name>
<protein>
    <submittedName>
        <fullName evidence="5">Acyl transferase</fullName>
        <ecNumber evidence="5">2.3.1.-</ecNumber>
    </submittedName>
</protein>
<keyword evidence="6" id="KW-1185">Reference proteome</keyword>
<dbReference type="InterPro" id="IPR003157">
    <property type="entry name" value="LuxD"/>
</dbReference>
<sequence>MPRDEKSESEIPAAVTTEESVLRLDDGRQIVIWHSRPQSEAPLRGTVLLAPGFCGRMYSLAATAAYLCANGFAVYRYDPLDHRGPSSGELADFTMSTGRFSMDQVLDWLARERGVESLGVIATSLSARIAYRVASERAKIRYLVTAVGVTDLRATLTRVFGVDHMASPPAELPPTVVFEDRHHIRTLGFATDAHERGWNPAATTRVELDRATLPIVAFIARDDDWVLEREVEEALDLANHPERRMCKLEGSGHNLAKNPRIAQAMLRELTGAVMALENCTSGEVQRAALPPSFPALEREPTFEMLTTQVIAERRRSTR</sequence>
<dbReference type="EMBL" id="PVNK01000146">
    <property type="protein sequence ID" value="PRP98263.1"/>
    <property type="molecule type" value="Genomic_DNA"/>
</dbReference>
<evidence type="ECO:0000256" key="3">
    <source>
        <dbReference type="ARBA" id="ARBA00023223"/>
    </source>
</evidence>
<evidence type="ECO:0000256" key="1">
    <source>
        <dbReference type="ARBA" id="ARBA00003846"/>
    </source>
</evidence>
<dbReference type="GO" id="GO:0006631">
    <property type="term" value="P:fatty acid metabolic process"/>
    <property type="evidence" value="ECO:0007669"/>
    <property type="project" value="InterPro"/>
</dbReference>
<dbReference type="Gene3D" id="3.40.50.1820">
    <property type="entry name" value="alpha/beta hydrolase"/>
    <property type="match status" value="1"/>
</dbReference>
<proteinExistence type="predicted"/>
<keyword evidence="4 5" id="KW-0012">Acyltransferase</keyword>
<reference evidence="5 6" key="1">
    <citation type="submission" date="2018-03" db="EMBL/GenBank/DDBJ databases">
        <title>Draft Genome Sequences of the Obligatory Marine Myxobacteria Enhygromyxa salina SWB005.</title>
        <authorList>
            <person name="Poehlein A."/>
            <person name="Moghaddam J.A."/>
            <person name="Harms H."/>
            <person name="Alanjari M."/>
            <person name="Koenig G.M."/>
            <person name="Daniel R."/>
            <person name="Schaeberle T.F."/>
        </authorList>
    </citation>
    <scope>NUCLEOTIDE SEQUENCE [LARGE SCALE GENOMIC DNA]</scope>
    <source>
        <strain evidence="5 6">SWB005</strain>
    </source>
</reference>
<dbReference type="GO" id="GO:0016746">
    <property type="term" value="F:acyltransferase activity"/>
    <property type="evidence" value="ECO:0007669"/>
    <property type="project" value="UniProtKB-KW"/>
</dbReference>
<dbReference type="AlphaFoldDB" id="A0A2S9XZJ0"/>
<evidence type="ECO:0000256" key="2">
    <source>
        <dbReference type="ARBA" id="ARBA00022679"/>
    </source>
</evidence>
<evidence type="ECO:0000256" key="4">
    <source>
        <dbReference type="ARBA" id="ARBA00023315"/>
    </source>
</evidence>
<dbReference type="InterPro" id="IPR029058">
    <property type="entry name" value="AB_hydrolase_fold"/>
</dbReference>
<comment type="function">
    <text evidence="1">Acyl transferase is part of the fatty acid reductase system required for aldehyde biosynthesis; it produces fatty acids for the luminescent reaction.</text>
</comment>
<dbReference type="OrthoDB" id="6458549at2"/>
<dbReference type="EC" id="2.3.1.-" evidence="5"/>
<dbReference type="Pfam" id="PF02273">
    <property type="entry name" value="Acyl_transf_2"/>
    <property type="match status" value="1"/>
</dbReference>
<dbReference type="Proteomes" id="UP000237968">
    <property type="component" value="Unassembled WGS sequence"/>
</dbReference>
<evidence type="ECO:0000313" key="6">
    <source>
        <dbReference type="Proteomes" id="UP000237968"/>
    </source>
</evidence>
<accession>A0A2S9XZJ0</accession>
<dbReference type="SUPFAM" id="SSF53474">
    <property type="entry name" value="alpha/beta-Hydrolases"/>
    <property type="match status" value="1"/>
</dbReference>
<gene>
    <name evidence="5" type="primary">luxD</name>
    <name evidence="5" type="ORF">ENSA5_29950</name>
</gene>
<comment type="caution">
    <text evidence="5">The sequence shown here is derived from an EMBL/GenBank/DDBJ whole genome shotgun (WGS) entry which is preliminary data.</text>
</comment>
<keyword evidence="2 5" id="KW-0808">Transferase</keyword>
<organism evidence="5 6">
    <name type="scientific">Enhygromyxa salina</name>
    <dbReference type="NCBI Taxonomy" id="215803"/>
    <lineage>
        <taxon>Bacteria</taxon>
        <taxon>Pseudomonadati</taxon>
        <taxon>Myxococcota</taxon>
        <taxon>Polyangia</taxon>
        <taxon>Nannocystales</taxon>
        <taxon>Nannocystaceae</taxon>
        <taxon>Enhygromyxa</taxon>
    </lineage>
</organism>
<keyword evidence="3" id="KW-0455">Luminescence</keyword>